<dbReference type="EMBL" id="CP045644">
    <property type="protein sequence ID" value="QFZ87533.1"/>
    <property type="molecule type" value="Genomic_DNA"/>
</dbReference>
<dbReference type="Proteomes" id="UP000326780">
    <property type="component" value="Chromosome"/>
</dbReference>
<evidence type="ECO:0000256" key="2">
    <source>
        <dbReference type="ARBA" id="ARBA00022729"/>
    </source>
</evidence>
<feature type="chain" id="PRO_5024875107" evidence="3">
    <location>
        <begin position="24"/>
        <end position="406"/>
    </location>
</feature>
<gene>
    <name evidence="5" type="ORF">GFK26_08750</name>
</gene>
<protein>
    <submittedName>
        <fullName evidence="5">ABC transporter substrate-binding protein</fullName>
    </submittedName>
</protein>
<proteinExistence type="inferred from homology"/>
<dbReference type="RefSeq" id="WP_153285904.1">
    <property type="nucleotide sequence ID" value="NZ_CP045644.1"/>
</dbReference>
<dbReference type="Pfam" id="PF13458">
    <property type="entry name" value="Peripla_BP_6"/>
    <property type="match status" value="1"/>
</dbReference>
<dbReference type="InterPro" id="IPR051010">
    <property type="entry name" value="BCAA_transport"/>
</dbReference>
<dbReference type="InterPro" id="IPR028082">
    <property type="entry name" value="Peripla_BP_I"/>
</dbReference>
<dbReference type="CDD" id="cd06327">
    <property type="entry name" value="PBP1_SBP-like"/>
    <property type="match status" value="1"/>
</dbReference>
<keyword evidence="2 3" id="KW-0732">Signal</keyword>
<evidence type="ECO:0000256" key="3">
    <source>
        <dbReference type="SAM" id="SignalP"/>
    </source>
</evidence>
<evidence type="ECO:0000256" key="1">
    <source>
        <dbReference type="ARBA" id="ARBA00010062"/>
    </source>
</evidence>
<dbReference type="InterPro" id="IPR028081">
    <property type="entry name" value="Leu-bd"/>
</dbReference>
<feature type="signal peptide" evidence="3">
    <location>
        <begin position="1"/>
        <end position="23"/>
    </location>
</feature>
<dbReference type="PANTHER" id="PTHR30483">
    <property type="entry name" value="LEUCINE-SPECIFIC-BINDING PROTEIN"/>
    <property type="match status" value="1"/>
</dbReference>
<dbReference type="SUPFAM" id="SSF53822">
    <property type="entry name" value="Periplasmic binding protein-like I"/>
    <property type="match status" value="1"/>
</dbReference>
<sequence>MPHRMTTCALACALSLCAPAAVAAPGLSGQVVKVGVLTDMNSIFSELGGRGSVVATQMAIDDFKRDAKPAFAIEMVSADHQNKADIGANKAREWFDTQRVDIVVDAINSAVALAVSNVAREKKRLLFATGPGSMRLTNEECSPYTVSYTWDAYATSRPTVAALTKAGTDSWYFITVDYALGHSIEQEASGAITAAGGKVIGSARHPLSASDFSSFVLQAQSSKAKGVAIANAGGDLIGAVKAAREFGLGKAQTIVPLSGTLNDVQAMGLATAQGMVLTEAFYWNLNAQTREWSRRFFEKQKKMPNLIHAGTYSAVTNYLKAVQAIGTDDADAVMKQMKSVRINDMFAANGHIRDDGRMVHDMLLVQVKKPSESKEPWDFYNVKAVVPGDQAFQPLAESRCNLVKKP</sequence>
<dbReference type="AlphaFoldDB" id="A0A5Q0ME16"/>
<comment type="similarity">
    <text evidence="1">Belongs to the leucine-binding protein family.</text>
</comment>
<evidence type="ECO:0000259" key="4">
    <source>
        <dbReference type="Pfam" id="PF13458"/>
    </source>
</evidence>
<evidence type="ECO:0000313" key="5">
    <source>
        <dbReference type="EMBL" id="QFZ87533.1"/>
    </source>
</evidence>
<accession>A0A5Q0ME16</accession>
<reference evidence="5 6" key="1">
    <citation type="submission" date="2019-10" db="EMBL/GenBank/DDBJ databases">
        <title>Complete genome sequence of Variovorax paradoxus 5C-2.</title>
        <authorList>
            <person name="Gogoleva N.E."/>
            <person name="Balkin A.S."/>
        </authorList>
    </citation>
    <scope>NUCLEOTIDE SEQUENCE [LARGE SCALE GENOMIC DNA]</scope>
    <source>
        <strain evidence="5 6">5C-2</strain>
    </source>
</reference>
<feature type="domain" description="Leucine-binding protein" evidence="4">
    <location>
        <begin position="32"/>
        <end position="368"/>
    </location>
</feature>
<evidence type="ECO:0000313" key="6">
    <source>
        <dbReference type="Proteomes" id="UP000326780"/>
    </source>
</evidence>
<dbReference type="Gene3D" id="3.40.50.2300">
    <property type="match status" value="2"/>
</dbReference>
<name>A0A5Q0ME16_VARPD</name>
<organism evidence="5 6">
    <name type="scientific">Variovorax paradoxus</name>
    <dbReference type="NCBI Taxonomy" id="34073"/>
    <lineage>
        <taxon>Bacteria</taxon>
        <taxon>Pseudomonadati</taxon>
        <taxon>Pseudomonadota</taxon>
        <taxon>Betaproteobacteria</taxon>
        <taxon>Burkholderiales</taxon>
        <taxon>Comamonadaceae</taxon>
        <taxon>Variovorax</taxon>
    </lineage>
</organism>
<dbReference type="PANTHER" id="PTHR30483:SF6">
    <property type="entry name" value="PERIPLASMIC BINDING PROTEIN OF ABC TRANSPORTER FOR NATURAL AMINO ACIDS"/>
    <property type="match status" value="1"/>
</dbReference>